<dbReference type="GeneTree" id="ENSGT00940000158588"/>
<dbReference type="Ensembl" id="ENSPTRT00000107988.1">
    <property type="protein sequence ID" value="ENSPTRP00000085282.1"/>
    <property type="gene ID" value="ENSPTRG00000010351.6"/>
</dbReference>
<dbReference type="Bgee" id="ENSPTRG00000010351">
    <property type="expression patterns" value="Expressed in testis and 21 other cell types or tissues"/>
</dbReference>
<reference evidence="1" key="3">
    <citation type="submission" date="2025-09" db="UniProtKB">
        <authorList>
            <consortium name="Ensembl"/>
        </authorList>
    </citation>
    <scope>IDENTIFICATION</scope>
</reference>
<accession>A0A2I3T7W3</accession>
<reference evidence="1" key="2">
    <citation type="submission" date="2025-08" db="UniProtKB">
        <authorList>
            <consortium name="Ensembl"/>
        </authorList>
    </citation>
    <scope>IDENTIFICATION</scope>
</reference>
<keyword evidence="2" id="KW-1185">Reference proteome</keyword>
<protein>
    <submittedName>
        <fullName evidence="1">RAN binding protein 3</fullName>
    </submittedName>
</protein>
<name>A0A2I3T7W3_PANTR</name>
<dbReference type="EMBL" id="AACZ04041339">
    <property type="status" value="NOT_ANNOTATED_CDS"/>
    <property type="molecule type" value="Genomic_DNA"/>
</dbReference>
<evidence type="ECO:0000313" key="1">
    <source>
        <dbReference type="Ensembl" id="ENSPTRP00000085282.1"/>
    </source>
</evidence>
<dbReference type="AlphaFoldDB" id="A0A2I3T7W3"/>
<proteinExistence type="predicted"/>
<gene>
    <name evidence="1 3" type="primary">RANBP3</name>
</gene>
<sequence length="215" mass="23177">MENAGHPSADTPTATNYFLQYISSRCVSRSQRPAWHGDAGGREGFCQRGVCGPRARLRPRIQVALRPLSLIPHSGHNLGWARVVGLVLGFTGRLRQDQSSVGLSRGPWRLQPSPWSVPSVLWTSCPEQNRAGQRRLRRPLILGLGTWGKDLIMSLTDMAGGNATHGPAAPPGVSEESVSRLGDGRVEQVEGGFPHAGELRVNVFNGTGRCVASCL</sequence>
<organism evidence="1 2">
    <name type="scientific">Pan troglodytes</name>
    <name type="common">Chimpanzee</name>
    <dbReference type="NCBI Taxonomy" id="9598"/>
    <lineage>
        <taxon>Eukaryota</taxon>
        <taxon>Metazoa</taxon>
        <taxon>Chordata</taxon>
        <taxon>Craniata</taxon>
        <taxon>Vertebrata</taxon>
        <taxon>Euteleostomi</taxon>
        <taxon>Mammalia</taxon>
        <taxon>Eutheria</taxon>
        <taxon>Euarchontoglires</taxon>
        <taxon>Primates</taxon>
        <taxon>Haplorrhini</taxon>
        <taxon>Catarrhini</taxon>
        <taxon>Hominidae</taxon>
        <taxon>Pan</taxon>
    </lineage>
</organism>
<dbReference type="Proteomes" id="UP000002277">
    <property type="component" value="Chromosome 19"/>
</dbReference>
<dbReference type="VGNC" id="VGNC:2270">
    <property type="gene designation" value="RANBP3"/>
</dbReference>
<reference evidence="1 2" key="1">
    <citation type="journal article" date="2005" name="Nature">
        <title>Initial sequence of the chimpanzee genome and comparison with the human genome.</title>
        <authorList>
            <consortium name="Chimpanzee sequencing and analysis consortium"/>
        </authorList>
    </citation>
    <scope>NUCLEOTIDE SEQUENCE [LARGE SCALE GENOMIC DNA]</scope>
</reference>
<evidence type="ECO:0000313" key="2">
    <source>
        <dbReference type="Proteomes" id="UP000002277"/>
    </source>
</evidence>
<evidence type="ECO:0000313" key="3">
    <source>
        <dbReference type="VGNC" id="VGNC:2270"/>
    </source>
</evidence>